<evidence type="ECO:0000313" key="1">
    <source>
        <dbReference type="EMBL" id="GBM46657.1"/>
    </source>
</evidence>
<organism evidence="1 2">
    <name type="scientific">Araneus ventricosus</name>
    <name type="common">Orbweaver spider</name>
    <name type="synonym">Epeira ventricosa</name>
    <dbReference type="NCBI Taxonomy" id="182803"/>
    <lineage>
        <taxon>Eukaryota</taxon>
        <taxon>Metazoa</taxon>
        <taxon>Ecdysozoa</taxon>
        <taxon>Arthropoda</taxon>
        <taxon>Chelicerata</taxon>
        <taxon>Arachnida</taxon>
        <taxon>Araneae</taxon>
        <taxon>Araneomorphae</taxon>
        <taxon>Entelegynae</taxon>
        <taxon>Araneoidea</taxon>
        <taxon>Araneidae</taxon>
        <taxon>Araneus</taxon>
    </lineage>
</organism>
<accession>A0A4Y2G051</accession>
<comment type="caution">
    <text evidence="1">The sequence shown here is derived from an EMBL/GenBank/DDBJ whole genome shotgun (WGS) entry which is preliminary data.</text>
</comment>
<dbReference type="Proteomes" id="UP000499080">
    <property type="component" value="Unassembled WGS sequence"/>
</dbReference>
<evidence type="ECO:0000313" key="2">
    <source>
        <dbReference type="Proteomes" id="UP000499080"/>
    </source>
</evidence>
<name>A0A4Y2G051_ARAVE</name>
<keyword evidence="2" id="KW-1185">Reference proteome</keyword>
<sequence length="104" mass="12048">MGNEQTHLEPLIIACQSLIEGMCASLETLWNTPWFAFSTIQVRRRFTGNEELHSNTSQRELRIPFSPKNRQDLVPVERIVRSFGLQVHTRLKKCRKSIIQTIGI</sequence>
<reference evidence="1 2" key="1">
    <citation type="journal article" date="2019" name="Sci. Rep.">
        <title>Orb-weaving spider Araneus ventricosus genome elucidates the spidroin gene catalogue.</title>
        <authorList>
            <person name="Kono N."/>
            <person name="Nakamura H."/>
            <person name="Ohtoshi R."/>
            <person name="Moran D.A.P."/>
            <person name="Shinohara A."/>
            <person name="Yoshida Y."/>
            <person name="Fujiwara M."/>
            <person name="Mori M."/>
            <person name="Tomita M."/>
            <person name="Arakawa K."/>
        </authorList>
    </citation>
    <scope>NUCLEOTIDE SEQUENCE [LARGE SCALE GENOMIC DNA]</scope>
</reference>
<dbReference type="EMBL" id="BGPR01001145">
    <property type="protein sequence ID" value="GBM46657.1"/>
    <property type="molecule type" value="Genomic_DNA"/>
</dbReference>
<gene>
    <name evidence="1" type="ORF">AVEN_274154_1</name>
</gene>
<proteinExistence type="predicted"/>
<protein>
    <submittedName>
        <fullName evidence="1">Uncharacterized protein</fullName>
    </submittedName>
</protein>
<dbReference type="AlphaFoldDB" id="A0A4Y2G051"/>